<evidence type="ECO:0000256" key="16">
    <source>
        <dbReference type="ARBA" id="ARBA00023170"/>
    </source>
</evidence>
<evidence type="ECO:0000256" key="8">
    <source>
        <dbReference type="ARBA" id="ARBA00022692"/>
    </source>
</evidence>
<gene>
    <name evidence="24" type="ORF">TREES_T100008777</name>
</gene>
<comment type="similarity">
    <text evidence="20">Belongs to the G-protein coupled receptor 1 family.</text>
</comment>
<dbReference type="InParanoid" id="L9L0J8"/>
<evidence type="ECO:0000256" key="10">
    <source>
        <dbReference type="ARBA" id="ARBA00022792"/>
    </source>
</evidence>
<evidence type="ECO:0000256" key="1">
    <source>
        <dbReference type="ARBA" id="ARBA00002689"/>
    </source>
</evidence>
<dbReference type="GO" id="GO:0030425">
    <property type="term" value="C:dendrite"/>
    <property type="evidence" value="ECO:0007669"/>
    <property type="project" value="TreeGrafter"/>
</dbReference>
<evidence type="ECO:0000256" key="22">
    <source>
        <dbReference type="SAM" id="MobiDB-lite"/>
    </source>
</evidence>
<name>L9L0J8_TUPCH</name>
<dbReference type="InterPro" id="IPR029034">
    <property type="entry name" value="Cystine-knot_cytokine"/>
</dbReference>
<evidence type="ECO:0000256" key="20">
    <source>
        <dbReference type="RuleBase" id="RU000688"/>
    </source>
</evidence>
<keyword evidence="25" id="KW-1185">Reference proteome</keyword>
<dbReference type="FunCoup" id="L9L0J8">
    <property type="interactions" value="771"/>
</dbReference>
<dbReference type="InterPro" id="IPR004133">
    <property type="entry name" value="DAN_dom"/>
</dbReference>
<dbReference type="PRINTS" id="PR01102">
    <property type="entry name" value="5HT6RECEPTR"/>
</dbReference>
<dbReference type="InterPro" id="IPR017452">
    <property type="entry name" value="GPCR_Rhodpsn_7TM"/>
</dbReference>
<dbReference type="Pfam" id="PF00001">
    <property type="entry name" value="7tm_1"/>
    <property type="match status" value="1"/>
</dbReference>
<dbReference type="GO" id="GO:0004993">
    <property type="term" value="F:G protein-coupled serotonin receptor activity"/>
    <property type="evidence" value="ECO:0007669"/>
    <property type="project" value="UniProtKB-ARBA"/>
</dbReference>
<feature type="transmembrane region" description="Helical" evidence="21">
    <location>
        <begin position="327"/>
        <end position="348"/>
    </location>
</feature>
<dbReference type="eggNOG" id="KOG3656">
    <property type="taxonomic scope" value="Eukaryota"/>
</dbReference>
<reference evidence="25" key="2">
    <citation type="journal article" date="2013" name="Nat. Commun.">
        <title>Genome of the Chinese tree shrew.</title>
        <authorList>
            <person name="Fan Y."/>
            <person name="Huang Z.Y."/>
            <person name="Cao C.C."/>
            <person name="Chen C.S."/>
            <person name="Chen Y.X."/>
            <person name="Fan D.D."/>
            <person name="He J."/>
            <person name="Hou H.L."/>
            <person name="Hu L."/>
            <person name="Hu X.T."/>
            <person name="Jiang X.T."/>
            <person name="Lai R."/>
            <person name="Lang Y.S."/>
            <person name="Liang B."/>
            <person name="Liao S.G."/>
            <person name="Mu D."/>
            <person name="Ma Y.Y."/>
            <person name="Niu Y.Y."/>
            <person name="Sun X.Q."/>
            <person name="Xia J.Q."/>
            <person name="Xiao J."/>
            <person name="Xiong Z.Q."/>
            <person name="Xu L."/>
            <person name="Yang L."/>
            <person name="Zhang Y."/>
            <person name="Zhao W."/>
            <person name="Zhao X.D."/>
            <person name="Zheng Y.T."/>
            <person name="Zhou J.M."/>
            <person name="Zhu Y.B."/>
            <person name="Zhang G.J."/>
            <person name="Wang J."/>
            <person name="Yao Y.G."/>
        </authorList>
    </citation>
    <scope>NUCLEOTIDE SEQUENCE [LARGE SCALE GENOMIC DNA]</scope>
</reference>
<keyword evidence="9" id="KW-0732">Signal</keyword>
<dbReference type="GO" id="GO:0061617">
    <property type="term" value="C:MICOS complex"/>
    <property type="evidence" value="ECO:0007669"/>
    <property type="project" value="UniProtKB-UniRule"/>
</dbReference>
<dbReference type="GO" id="GO:0030514">
    <property type="term" value="P:negative regulation of BMP signaling pathway"/>
    <property type="evidence" value="ECO:0007669"/>
    <property type="project" value="UniProtKB-ARBA"/>
</dbReference>
<feature type="transmembrane region" description="Helical" evidence="21">
    <location>
        <begin position="578"/>
        <end position="597"/>
    </location>
</feature>
<feature type="transmembrane region" description="Helical" evidence="21">
    <location>
        <begin position="360"/>
        <end position="378"/>
    </location>
</feature>
<proteinExistence type="inferred from homology"/>
<dbReference type="PROSITE" id="PS00237">
    <property type="entry name" value="G_PROTEIN_RECEP_F1_1"/>
    <property type="match status" value="1"/>
</dbReference>
<dbReference type="STRING" id="246437.L9L0J8"/>
<evidence type="ECO:0000256" key="9">
    <source>
        <dbReference type="ARBA" id="ARBA00022729"/>
    </source>
</evidence>
<dbReference type="SMART" id="SM00041">
    <property type="entry name" value="CT"/>
    <property type="match status" value="1"/>
</dbReference>
<dbReference type="FunFam" id="1.20.1070.10:FF:000148">
    <property type="entry name" value="5-hydroxytryptamine receptor 6"/>
    <property type="match status" value="1"/>
</dbReference>
<evidence type="ECO:0000256" key="4">
    <source>
        <dbReference type="ARBA" id="ARBA00006792"/>
    </source>
</evidence>
<comment type="subcellular location">
    <subcellularLocation>
        <location evidence="3">Cell membrane</location>
        <topology evidence="3">Multi-pass membrane protein</topology>
    </subcellularLocation>
    <subcellularLocation>
        <location evidence="21">Mitochondrion inner membrane</location>
        <topology evidence="21">Single-pass membrane protein</topology>
    </subcellularLocation>
    <subcellularLocation>
        <location evidence="2">Secreted</location>
    </subcellularLocation>
</comment>
<evidence type="ECO:0000256" key="17">
    <source>
        <dbReference type="ARBA" id="ARBA00023224"/>
    </source>
</evidence>
<feature type="transmembrane region" description="Helical" evidence="21">
    <location>
        <begin position="384"/>
        <end position="406"/>
    </location>
</feature>
<organism evidence="24 25">
    <name type="scientific">Tupaia chinensis</name>
    <name type="common">Chinese tree shrew</name>
    <name type="synonym">Tupaia belangeri chinensis</name>
    <dbReference type="NCBI Taxonomy" id="246437"/>
    <lineage>
        <taxon>Eukaryota</taxon>
        <taxon>Metazoa</taxon>
        <taxon>Chordata</taxon>
        <taxon>Craniata</taxon>
        <taxon>Vertebrata</taxon>
        <taxon>Euteleostomi</taxon>
        <taxon>Mammalia</taxon>
        <taxon>Eutheria</taxon>
        <taxon>Euarchontoglires</taxon>
        <taxon>Scandentia</taxon>
        <taxon>Tupaiidae</taxon>
        <taxon>Tupaia</taxon>
    </lineage>
</organism>
<dbReference type="GO" id="GO:0010647">
    <property type="term" value="P:positive regulation of cell communication"/>
    <property type="evidence" value="ECO:0007669"/>
    <property type="project" value="UniProtKB-ARBA"/>
</dbReference>
<dbReference type="PROSITE" id="PS50262">
    <property type="entry name" value="G_PROTEIN_RECEP_F1_2"/>
    <property type="match status" value="2"/>
</dbReference>
<dbReference type="Proteomes" id="UP000011518">
    <property type="component" value="Unassembled WGS sequence"/>
</dbReference>
<keyword evidence="12 20" id="KW-0297">G-protein coupled receptor</keyword>
<evidence type="ECO:0000256" key="15">
    <source>
        <dbReference type="ARBA" id="ARBA00023157"/>
    </source>
</evidence>
<evidence type="ECO:0000313" key="25">
    <source>
        <dbReference type="Proteomes" id="UP000011518"/>
    </source>
</evidence>
<feature type="transmembrane region" description="Helical" evidence="21">
    <location>
        <begin position="460"/>
        <end position="483"/>
    </location>
</feature>
<dbReference type="GO" id="GO:0030594">
    <property type="term" value="F:neurotransmitter receptor activity"/>
    <property type="evidence" value="ECO:0007669"/>
    <property type="project" value="TreeGrafter"/>
</dbReference>
<evidence type="ECO:0000256" key="7">
    <source>
        <dbReference type="ARBA" id="ARBA00022525"/>
    </source>
</evidence>
<dbReference type="EMBL" id="KB320563">
    <property type="protein sequence ID" value="ELW68546.1"/>
    <property type="molecule type" value="Genomic_DNA"/>
</dbReference>
<dbReference type="GO" id="GO:0007268">
    <property type="term" value="P:chemical synaptic transmission"/>
    <property type="evidence" value="ECO:0007669"/>
    <property type="project" value="TreeGrafter"/>
</dbReference>
<keyword evidence="10 21" id="KW-0999">Mitochondrion inner membrane</keyword>
<feature type="region of interest" description="Disordered" evidence="22">
    <location>
        <begin position="248"/>
        <end position="269"/>
    </location>
</feature>
<dbReference type="PRINTS" id="PR00237">
    <property type="entry name" value="GPCRRHODOPSN"/>
</dbReference>
<comment type="function">
    <text evidence="18">Possible candidate as a tumor suppressor gene of neuroblastoma. May play an important role in preventing cells from entering the final stage (G1/S) of the transformation process.</text>
</comment>
<keyword evidence="15" id="KW-1015">Disulfide bond</keyword>
<evidence type="ECO:0000256" key="11">
    <source>
        <dbReference type="ARBA" id="ARBA00022989"/>
    </source>
</evidence>
<feature type="domain" description="G-protein coupled receptors family 1 profile" evidence="23">
    <location>
        <begin position="340"/>
        <end position="378"/>
    </location>
</feature>
<reference evidence="25" key="1">
    <citation type="submission" date="2012-07" db="EMBL/GenBank/DDBJ databases">
        <title>Genome of the Chinese tree shrew, a rising model animal genetically related to primates.</title>
        <authorList>
            <person name="Zhang G."/>
            <person name="Fan Y."/>
            <person name="Yao Y."/>
            <person name="Huang Z."/>
        </authorList>
    </citation>
    <scope>NUCLEOTIDE SEQUENCE [LARGE SCALE GENOMIC DNA]</scope>
</reference>
<dbReference type="GO" id="GO:0005886">
    <property type="term" value="C:plasma membrane"/>
    <property type="evidence" value="ECO:0007669"/>
    <property type="project" value="UniProtKB-SubCell"/>
</dbReference>
<evidence type="ECO:0000256" key="3">
    <source>
        <dbReference type="ARBA" id="ARBA00004651"/>
    </source>
</evidence>
<dbReference type="Pfam" id="PF04418">
    <property type="entry name" value="DUF543"/>
    <property type="match status" value="1"/>
</dbReference>
<keyword evidence="13 21" id="KW-0496">Mitochondrion</keyword>
<comment type="similarity">
    <text evidence="4 21">Belongs to the MICOS complex subunit Mic10 family.</text>
</comment>
<keyword evidence="8 20" id="KW-0812">Transmembrane</keyword>
<accession>L9L0J8</accession>
<evidence type="ECO:0000256" key="13">
    <source>
        <dbReference type="ARBA" id="ARBA00023128"/>
    </source>
</evidence>
<evidence type="ECO:0000256" key="21">
    <source>
        <dbReference type="RuleBase" id="RU363011"/>
    </source>
</evidence>
<feature type="transmembrane region" description="Helical" evidence="21">
    <location>
        <begin position="537"/>
        <end position="558"/>
    </location>
</feature>
<evidence type="ECO:0000256" key="2">
    <source>
        <dbReference type="ARBA" id="ARBA00004613"/>
    </source>
</evidence>
<keyword evidence="7" id="KW-0964">Secreted</keyword>
<evidence type="ECO:0000256" key="19">
    <source>
        <dbReference type="ARBA" id="ARBA00059774"/>
    </source>
</evidence>
<dbReference type="AlphaFoldDB" id="L9L0J8"/>
<dbReference type="InterPro" id="IPR007512">
    <property type="entry name" value="Mic10"/>
</dbReference>
<dbReference type="Gene3D" id="2.10.90.10">
    <property type="entry name" value="Cystine-knot cytokines"/>
    <property type="match status" value="1"/>
</dbReference>
<keyword evidence="17 20" id="KW-0807">Transducer</keyword>
<dbReference type="InterPro" id="IPR006207">
    <property type="entry name" value="Cys_knot_C"/>
</dbReference>
<comment type="similarity">
    <text evidence="5">Belongs to the DAN family.</text>
</comment>
<comment type="subunit">
    <text evidence="21">Component of the mitochondrial contact site and cristae organizing system (MICOS) complex.</text>
</comment>
<dbReference type="GO" id="GO:0007188">
    <property type="term" value="P:adenylate cyclase-modulating G protein-coupled receptor signaling pathway"/>
    <property type="evidence" value="ECO:0007669"/>
    <property type="project" value="TreeGrafter"/>
</dbReference>
<comment type="caution">
    <text evidence="21">Lacks conserved residue(s) required for the propagation of feature annotation.</text>
</comment>
<dbReference type="GO" id="GO:0007187">
    <property type="term" value="P:G protein-coupled receptor signaling pathway, coupled to cyclic nucleotide second messenger"/>
    <property type="evidence" value="ECO:0007669"/>
    <property type="project" value="TreeGrafter"/>
</dbReference>
<dbReference type="GO" id="GO:0035581">
    <property type="term" value="P:sequestering of extracellular ligand from receptor"/>
    <property type="evidence" value="ECO:0007669"/>
    <property type="project" value="UniProtKB-ARBA"/>
</dbReference>
<comment type="function">
    <text evidence="1 21">Component of the MICOS complex, a large protein complex of the mitochondrial inner membrane that plays crucial roles in the maintenance of crista junctions, inner membrane architecture, and formation of contact sites to the outer membrane.</text>
</comment>
<dbReference type="PANTHER" id="PTHR24247">
    <property type="entry name" value="5-HYDROXYTRYPTAMINE RECEPTOR"/>
    <property type="match status" value="1"/>
</dbReference>
<feature type="region of interest" description="Disordered" evidence="22">
    <location>
        <begin position="625"/>
        <end position="716"/>
    </location>
</feature>
<dbReference type="GO" id="GO:0023056">
    <property type="term" value="P:positive regulation of signaling"/>
    <property type="evidence" value="ECO:0007669"/>
    <property type="project" value="UniProtKB-ARBA"/>
</dbReference>
<dbReference type="Gene3D" id="1.20.1070.10">
    <property type="entry name" value="Rhodopsin 7-helix transmembrane proteins"/>
    <property type="match status" value="1"/>
</dbReference>
<protein>
    <recommendedName>
        <fullName evidence="21">MICOS complex subunit MIC10</fullName>
    </recommendedName>
</protein>
<keyword evidence="6" id="KW-1003">Cell membrane</keyword>
<feature type="transmembrane region" description="Helical" evidence="21">
    <location>
        <begin position="17"/>
        <end position="36"/>
    </location>
</feature>
<dbReference type="FunFam" id="2.10.90.10:FF:000016">
    <property type="entry name" value="Neuroblastoma suppressor of tumorigenicity 1"/>
    <property type="match status" value="1"/>
</dbReference>
<evidence type="ECO:0000256" key="18">
    <source>
        <dbReference type="ARBA" id="ARBA00056812"/>
    </source>
</evidence>
<feature type="domain" description="G-protein coupled receptors family 1 profile" evidence="23">
    <location>
        <begin position="386"/>
        <end position="594"/>
    </location>
</feature>
<dbReference type="GO" id="GO:0005576">
    <property type="term" value="C:extracellular region"/>
    <property type="evidence" value="ECO:0007669"/>
    <property type="project" value="UniProtKB-SubCell"/>
</dbReference>
<dbReference type="Pfam" id="PF03045">
    <property type="entry name" value="DAN"/>
    <property type="match status" value="1"/>
</dbReference>
<dbReference type="SMART" id="SM01381">
    <property type="entry name" value="7TM_GPCR_Srsx"/>
    <property type="match status" value="1"/>
</dbReference>
<feature type="compositionally biased region" description="Acidic residues" evidence="22">
    <location>
        <begin position="653"/>
        <end position="662"/>
    </location>
</feature>
<keyword evidence="11 21" id="KW-1133">Transmembrane helix</keyword>
<comment type="function">
    <text evidence="19">G-protein coupled receptor for 5-hydroxytryptamine (serotonin), a biogenic hormone that functions as a neurotransmitter, a hormone and a mitogen. Also has a high affinity for tricyclic psychotropic drugs. Ligand binding causes a conformation change that triggers signaling via guanine nucleotide-binding proteins (G proteins) and modulates the activity of downstream effectors. HTR6 is coupled to G(s) G alpha proteins and mediates activation of adenylate cyclase activity. Controls pyramidal neurons migration during corticogenesis, through the regulation of CDK5 activity. Is an activator of mTOR signaling.</text>
</comment>
<evidence type="ECO:0000256" key="12">
    <source>
        <dbReference type="ARBA" id="ARBA00023040"/>
    </source>
</evidence>
<evidence type="ECO:0000256" key="14">
    <source>
        <dbReference type="ARBA" id="ARBA00023136"/>
    </source>
</evidence>
<feature type="transmembrane region" description="Helical" evidence="21">
    <location>
        <begin position="418"/>
        <end position="440"/>
    </location>
</feature>
<evidence type="ECO:0000256" key="5">
    <source>
        <dbReference type="ARBA" id="ARBA00007872"/>
    </source>
</evidence>
<dbReference type="GO" id="GO:0045202">
    <property type="term" value="C:synapse"/>
    <property type="evidence" value="ECO:0007669"/>
    <property type="project" value="GOC"/>
</dbReference>
<sequence>MSESELGQKWDRCMADAVVKIGTGFGLGIVFSLTFFKRRVWPLAFGSGMGLGMAYSNCQHDFQAPYLLHGKYVKPVRSPRTPSASCFLLASSKAQRALEATGMMLRVLVGAILPAMLLAAPPPINKLALFPDKSAWCEAKNITQIVGHSGCEAKSIQNRACLGQCFSYSVPNTFPQSTESLVHCDSCMPAQSMWEIVTLECPGHEEVPRVDKLVEKILHCSCQACGKEPSHDGLSVYVQGEDVAGSGAARSALGTERGREAAGDPAAGWGRGRGATAALLSPRGLPGLASSRTLQELWSPALSATAPQPGGRGRSRPRGAVAGGAPRAALCVVIALTAAANSLLIALICTQPALRNTSNFFLVSLFTSDLMVGLVVMPPGQLQAVASILNLCLISLDRYLLILSPLRYKLRMTPPRALALVLGAWSLAALTSFLPLLLGWHELGLARAPAPGQCRLLASLPFVLVASGLTFFLPSGAICFTYCRILLAARKQAVQVASLTTGMACQALETLQVPRTSRPGAESADSRRLATKHSRKALKASLTLGVLLGMFFATWLPFFVANIAQAVCDCVSPGLFDVLTWLGYCNSTMNPIVYPLFMRDFKRALGRFLPCPRCPREHRVSLASPSMWTSHSGPRPGLSLQHVQPLPLPPDSDSGDSSDSDSGDSSGLRLTTHLLLPGEATRDPPPPTRATTAVNFFDAEPMEPELRLHPLGTPTN</sequence>
<dbReference type="InterPro" id="IPR000276">
    <property type="entry name" value="GPCR_Rhodpsn"/>
</dbReference>
<dbReference type="PANTHER" id="PTHR24247:SF236">
    <property type="entry name" value="5-HYDROXYTRYPTAMINE RECEPTOR 6"/>
    <property type="match status" value="1"/>
</dbReference>
<evidence type="ECO:0000259" key="23">
    <source>
        <dbReference type="PROSITE" id="PS50262"/>
    </source>
</evidence>
<evidence type="ECO:0000256" key="6">
    <source>
        <dbReference type="ARBA" id="ARBA00022475"/>
    </source>
</evidence>
<keyword evidence="16 20" id="KW-0675">Receptor</keyword>
<evidence type="ECO:0000313" key="24">
    <source>
        <dbReference type="EMBL" id="ELW68546.1"/>
    </source>
</evidence>
<dbReference type="SUPFAM" id="SSF81321">
    <property type="entry name" value="Family A G protein-coupled receptor-like"/>
    <property type="match status" value="1"/>
</dbReference>
<keyword evidence="14 21" id="KW-0472">Membrane</keyword>